<dbReference type="Pfam" id="PF11255">
    <property type="entry name" value="DUF3054"/>
    <property type="match status" value="1"/>
</dbReference>
<evidence type="ECO:0000256" key="1">
    <source>
        <dbReference type="SAM" id="Phobius"/>
    </source>
</evidence>
<dbReference type="EMBL" id="CP011853">
    <property type="protein sequence ID" value="ALG86275.1"/>
    <property type="molecule type" value="Genomic_DNA"/>
</dbReference>
<dbReference type="InterPro" id="IPR021414">
    <property type="entry name" value="DUF3054"/>
</dbReference>
<name>A0A0N9N5X4_9ACTN</name>
<reference evidence="2 3" key="2">
    <citation type="journal article" date="2017" name="Int. J. Syst. Evol. Microbiol.">
        <title>Gordonia phthalatica sp. nov., a di-n-butyl phthalate-degrading bacterium isolated from activated sludge.</title>
        <authorList>
            <person name="Jin D."/>
            <person name="Kong X."/>
            <person name="Jia M."/>
            <person name="Yu X."/>
            <person name="Wang X."/>
            <person name="Zhuang X."/>
            <person name="Deng Y."/>
            <person name="Bai Z."/>
        </authorList>
    </citation>
    <scope>NUCLEOTIDE SEQUENCE [LARGE SCALE GENOMIC DNA]</scope>
    <source>
        <strain evidence="2 3">QH-11</strain>
    </source>
</reference>
<feature type="transmembrane region" description="Helical" evidence="1">
    <location>
        <begin position="101"/>
        <end position="119"/>
    </location>
</feature>
<reference evidence="3" key="1">
    <citation type="submission" date="2015-06" db="EMBL/GenBank/DDBJ databases">
        <title>Complete genome sequence and metabolic analysis of phthalate degradation pathway in Gordonia sp. QH-11.</title>
        <authorList>
            <person name="Jin D."/>
            <person name="Kong X."/>
            <person name="Bai Z."/>
        </authorList>
    </citation>
    <scope>NUCLEOTIDE SEQUENCE [LARGE SCALE GENOMIC DNA]</scope>
    <source>
        <strain evidence="3">QH-11</strain>
    </source>
</reference>
<dbReference type="RefSeq" id="WP_062394437.1">
    <property type="nucleotide sequence ID" value="NZ_CP011853.1"/>
</dbReference>
<protein>
    <submittedName>
        <fullName evidence="2">Membrane protein</fullName>
    </submittedName>
</protein>
<dbReference type="OrthoDB" id="3698172at2"/>
<dbReference type="AlphaFoldDB" id="A0A0N9N5X4"/>
<keyword evidence="1" id="KW-0812">Transmembrane</keyword>
<keyword evidence="1" id="KW-1133">Transmembrane helix</keyword>
<dbReference type="PATRIC" id="fig|1136941.3.peg.3994"/>
<sequence>MTVPPLSRRVVWPTAFDVLAIVVFIAIGRRSHDESGSVTGFLHSLWPFLVGAAVGWVIAAAATRDRPSFAPASLWPAGVIVWVSTVVVGMLLRVASGQGTALTFCIVASVATAVLLLGWRGVARLVSRTTT</sequence>
<organism evidence="2 3">
    <name type="scientific">Gordonia phthalatica</name>
    <dbReference type="NCBI Taxonomy" id="1136941"/>
    <lineage>
        <taxon>Bacteria</taxon>
        <taxon>Bacillati</taxon>
        <taxon>Actinomycetota</taxon>
        <taxon>Actinomycetes</taxon>
        <taxon>Mycobacteriales</taxon>
        <taxon>Gordoniaceae</taxon>
        <taxon>Gordonia</taxon>
    </lineage>
</organism>
<accession>A0A0N9N5X4</accession>
<evidence type="ECO:0000313" key="2">
    <source>
        <dbReference type="EMBL" id="ALG86275.1"/>
    </source>
</evidence>
<feature type="transmembrane region" description="Helical" evidence="1">
    <location>
        <begin position="74"/>
        <end position="95"/>
    </location>
</feature>
<feature type="transmembrane region" description="Helical" evidence="1">
    <location>
        <begin position="40"/>
        <end position="62"/>
    </location>
</feature>
<keyword evidence="3" id="KW-1185">Reference proteome</keyword>
<feature type="transmembrane region" description="Helical" evidence="1">
    <location>
        <begin position="10"/>
        <end position="28"/>
    </location>
</feature>
<gene>
    <name evidence="2" type="ORF">ACH46_19510</name>
</gene>
<dbReference type="STRING" id="1136941.ACH46_19510"/>
<keyword evidence="1" id="KW-0472">Membrane</keyword>
<evidence type="ECO:0000313" key="3">
    <source>
        <dbReference type="Proteomes" id="UP000063789"/>
    </source>
</evidence>
<proteinExistence type="predicted"/>
<dbReference type="Proteomes" id="UP000063789">
    <property type="component" value="Chromosome"/>
</dbReference>
<dbReference type="KEGG" id="goq:ACH46_19510"/>